<dbReference type="InterPro" id="IPR013149">
    <property type="entry name" value="ADH-like_C"/>
</dbReference>
<dbReference type="EMBL" id="KL647377">
    <property type="protein sequence ID" value="KEY75312.1"/>
    <property type="molecule type" value="Genomic_DNA"/>
</dbReference>
<dbReference type="AlphaFoldDB" id="A0A084BCN3"/>
<comment type="similarity">
    <text evidence="1">Belongs to the zinc-containing alcohol dehydrogenase family.</text>
</comment>
<dbReference type="OrthoDB" id="201656at2759"/>
<sequence>MPNSHPIPGLASRDAKGRDRFFSILVKLYGKTIAACGTSKTKLLTRISDDFKSIPSATSTSQISDDTTSTSEIKPKTHRALVVAKKGEYEVRDDFPMPFVGEDDVMINCKYVGLNPIDWKSVEYNFCIVAFPWVTGREMSGTVVRVGNAVTGLKAGDKVWTSTYYKDVRAGCFQENVVVPSHTVLRVPNNLSMESAACLGVAALTAGMTLWKWLEIPLPSTINSSDSEGDWLLIWGGSTVTGQFATQLACLSGWKVITVNSSLTKSLSESLGAAHVVVRDGKSESELLEEIHTVTNGGITRAIDLVSPKTAAIGLQAVSQGKPAHFAPLALMASSQVVPENVTAHTVEMKQFVLNRDNKFYAEEINRIIATGKLIIPEIVSLDGGLEGVPAGLDTLKKGNMGGKKLVSRIQ</sequence>
<dbReference type="SUPFAM" id="SSF51735">
    <property type="entry name" value="NAD(P)-binding Rossmann-fold domains"/>
    <property type="match status" value="1"/>
</dbReference>
<evidence type="ECO:0000259" key="3">
    <source>
        <dbReference type="SMART" id="SM00829"/>
    </source>
</evidence>
<gene>
    <name evidence="4" type="ORF">S7711_08485</name>
</gene>
<keyword evidence="5" id="KW-1185">Reference proteome</keyword>
<reference evidence="4 5" key="1">
    <citation type="journal article" date="2014" name="BMC Genomics">
        <title>Comparative genome sequencing reveals chemotype-specific gene clusters in the toxigenic black mold Stachybotrys.</title>
        <authorList>
            <person name="Semeiks J."/>
            <person name="Borek D."/>
            <person name="Otwinowski Z."/>
            <person name="Grishin N.V."/>
        </authorList>
    </citation>
    <scope>NUCLEOTIDE SEQUENCE [LARGE SCALE GENOMIC DNA]</scope>
    <source>
        <strain evidence="5">CBS 109288 / IBT 7711</strain>
    </source>
</reference>
<dbReference type="Gene3D" id="3.40.50.720">
    <property type="entry name" value="NAD(P)-binding Rossmann-like Domain"/>
    <property type="match status" value="1"/>
</dbReference>
<dbReference type="Gene3D" id="3.90.180.10">
    <property type="entry name" value="Medium-chain alcohol dehydrogenases, catalytic domain"/>
    <property type="match status" value="1"/>
</dbReference>
<dbReference type="SMART" id="SM00829">
    <property type="entry name" value="PKS_ER"/>
    <property type="match status" value="1"/>
</dbReference>
<dbReference type="InterPro" id="IPR013154">
    <property type="entry name" value="ADH-like_N"/>
</dbReference>
<keyword evidence="2" id="KW-0560">Oxidoreductase</keyword>
<dbReference type="InterPro" id="IPR020843">
    <property type="entry name" value="ER"/>
</dbReference>
<dbReference type="InterPro" id="IPR011032">
    <property type="entry name" value="GroES-like_sf"/>
</dbReference>
<dbReference type="Pfam" id="PF08240">
    <property type="entry name" value="ADH_N"/>
    <property type="match status" value="1"/>
</dbReference>
<evidence type="ECO:0000256" key="1">
    <source>
        <dbReference type="ARBA" id="ARBA00008072"/>
    </source>
</evidence>
<dbReference type="InterPro" id="IPR047122">
    <property type="entry name" value="Trans-enoyl_RdTase-like"/>
</dbReference>
<proteinExistence type="inferred from homology"/>
<organism evidence="4 5">
    <name type="scientific">Stachybotrys chartarum (strain CBS 109288 / IBT 7711)</name>
    <name type="common">Toxic black mold</name>
    <name type="synonym">Stilbospora chartarum</name>
    <dbReference type="NCBI Taxonomy" id="1280523"/>
    <lineage>
        <taxon>Eukaryota</taxon>
        <taxon>Fungi</taxon>
        <taxon>Dikarya</taxon>
        <taxon>Ascomycota</taxon>
        <taxon>Pezizomycotina</taxon>
        <taxon>Sordariomycetes</taxon>
        <taxon>Hypocreomycetidae</taxon>
        <taxon>Hypocreales</taxon>
        <taxon>Stachybotryaceae</taxon>
        <taxon>Stachybotrys</taxon>
    </lineage>
</organism>
<dbReference type="HOGENOM" id="CLU_026673_16_5_1"/>
<evidence type="ECO:0000313" key="4">
    <source>
        <dbReference type="EMBL" id="KEY75312.1"/>
    </source>
</evidence>
<evidence type="ECO:0000256" key="2">
    <source>
        <dbReference type="ARBA" id="ARBA00023002"/>
    </source>
</evidence>
<dbReference type="Proteomes" id="UP000028045">
    <property type="component" value="Unassembled WGS sequence"/>
</dbReference>
<dbReference type="InterPro" id="IPR036291">
    <property type="entry name" value="NAD(P)-bd_dom_sf"/>
</dbReference>
<dbReference type="CDD" id="cd08249">
    <property type="entry name" value="enoyl_reductase_like"/>
    <property type="match status" value="1"/>
</dbReference>
<name>A0A084BCN3_STACB</name>
<dbReference type="SUPFAM" id="SSF50129">
    <property type="entry name" value="GroES-like"/>
    <property type="match status" value="1"/>
</dbReference>
<dbReference type="PANTHER" id="PTHR45348">
    <property type="entry name" value="HYPOTHETICAL OXIDOREDUCTASE (EUROFUNG)"/>
    <property type="match status" value="1"/>
</dbReference>
<evidence type="ECO:0000313" key="5">
    <source>
        <dbReference type="Proteomes" id="UP000028045"/>
    </source>
</evidence>
<accession>A0A084BCN3</accession>
<feature type="domain" description="Enoyl reductase (ER)" evidence="3">
    <location>
        <begin position="76"/>
        <end position="407"/>
    </location>
</feature>
<protein>
    <recommendedName>
        <fullName evidence="3">Enoyl reductase (ER) domain-containing protein</fullName>
    </recommendedName>
</protein>
<dbReference type="PANTHER" id="PTHR45348:SF2">
    <property type="entry name" value="ZINC-TYPE ALCOHOL DEHYDROGENASE-LIKE PROTEIN C2E1P3.01"/>
    <property type="match status" value="1"/>
</dbReference>
<dbReference type="GO" id="GO:0016651">
    <property type="term" value="F:oxidoreductase activity, acting on NAD(P)H"/>
    <property type="evidence" value="ECO:0007669"/>
    <property type="project" value="InterPro"/>
</dbReference>
<dbReference type="Pfam" id="PF00107">
    <property type="entry name" value="ADH_zinc_N"/>
    <property type="match status" value="1"/>
</dbReference>